<gene>
    <name evidence="1" type="ORF">FR932_13525</name>
</gene>
<keyword evidence="2" id="KW-1185">Reference proteome</keyword>
<dbReference type="AlphaFoldDB" id="A0A5J6WNQ2"/>
<sequence>MNLPVFNLLPNEHLLSWLVRAYKLSGYSSFLNFQETLGFQDRFLYSNQVFTPASKGVINLVKERDSLVRIHTVIPIWQVSVGQILEKNDFGLGHLGHASEMTHFGFGFDISWHSCKKCREYDLDKYGTTYWHSWHQLPSVLECYKHNRILEKGKKSIRNLFKATLPHQVNAWEPIRLHISKELSSWQSFVFKINEISHERPTIAASIKFQLIELLGLNIESSTIKSFICKLYSPHFESYLGPELIKHIFRNYTNLILEGRRDFLSMMFIHRSQTSLVRNPVYLIALAYWQRANLNFD</sequence>
<dbReference type="RefSeq" id="WP_019441463.1">
    <property type="nucleotide sequence ID" value="NZ_ALOE01000018.1"/>
</dbReference>
<evidence type="ECO:0000313" key="2">
    <source>
        <dbReference type="Proteomes" id="UP000327424"/>
    </source>
</evidence>
<evidence type="ECO:0000313" key="1">
    <source>
        <dbReference type="EMBL" id="QFI38798.1"/>
    </source>
</evidence>
<proteinExistence type="predicted"/>
<organism evidence="1 2">
    <name type="scientific">Moritella marina ATCC 15381</name>
    <dbReference type="NCBI Taxonomy" id="1202962"/>
    <lineage>
        <taxon>Bacteria</taxon>
        <taxon>Pseudomonadati</taxon>
        <taxon>Pseudomonadota</taxon>
        <taxon>Gammaproteobacteria</taxon>
        <taxon>Alteromonadales</taxon>
        <taxon>Moritellaceae</taxon>
        <taxon>Moritella</taxon>
    </lineage>
</organism>
<name>A0A5J6WNQ2_MORMI</name>
<dbReference type="EMBL" id="CP044399">
    <property type="protein sequence ID" value="QFI38798.1"/>
    <property type="molecule type" value="Genomic_DNA"/>
</dbReference>
<dbReference type="OrthoDB" id="470139at2"/>
<reference evidence="1 2" key="1">
    <citation type="submission" date="2019-09" db="EMBL/GenBank/DDBJ databases">
        <title>Hybrid Assembly of the complete Genome of the Deep-Sea Bacterium Moritella marina from long Nanopore and Illumina reads.</title>
        <authorList>
            <person name="Magin S."/>
            <person name="Georgoulis A."/>
            <person name="Papadimitriou K."/>
            <person name="Iliakis G."/>
            <person name="Vorgias C.E."/>
        </authorList>
    </citation>
    <scope>NUCLEOTIDE SEQUENCE [LARGE SCALE GENOMIC DNA]</scope>
    <source>
        <strain evidence="1 2">MP-1</strain>
    </source>
</reference>
<dbReference type="Proteomes" id="UP000327424">
    <property type="component" value="Chromosome"/>
</dbReference>
<dbReference type="KEGG" id="mmaa:FR932_13525"/>
<protein>
    <recommendedName>
        <fullName evidence="3">TniQ family protein</fullName>
    </recommendedName>
</protein>
<accession>A0A5J6WNQ2</accession>
<evidence type="ECO:0008006" key="3">
    <source>
        <dbReference type="Google" id="ProtNLM"/>
    </source>
</evidence>